<sequence>MRAELFNDLFATSLSSRVSPKSTRLEVPSTTEDGDSSALLVPKKSRVLPLASLPASLPPERTCWAIFSP</sequence>
<keyword evidence="1" id="KW-1185">Reference proteome</keyword>
<dbReference type="WBParaSite" id="ALUE_0001739501-mRNA-1">
    <property type="protein sequence ID" value="ALUE_0001739501-mRNA-1"/>
    <property type="gene ID" value="ALUE_0001739501"/>
</dbReference>
<reference evidence="2" key="1">
    <citation type="submission" date="2017-02" db="UniProtKB">
        <authorList>
            <consortium name="WormBaseParasite"/>
        </authorList>
    </citation>
    <scope>IDENTIFICATION</scope>
</reference>
<dbReference type="Proteomes" id="UP000036681">
    <property type="component" value="Unplaced"/>
</dbReference>
<protein>
    <submittedName>
        <fullName evidence="2">Uncharacterized protein</fullName>
    </submittedName>
</protein>
<proteinExistence type="predicted"/>
<dbReference type="AlphaFoldDB" id="A0A0M3IGH0"/>
<name>A0A0M3IGH0_ASCLU</name>
<evidence type="ECO:0000313" key="1">
    <source>
        <dbReference type="Proteomes" id="UP000036681"/>
    </source>
</evidence>
<organism evidence="1 2">
    <name type="scientific">Ascaris lumbricoides</name>
    <name type="common">Giant roundworm</name>
    <dbReference type="NCBI Taxonomy" id="6252"/>
    <lineage>
        <taxon>Eukaryota</taxon>
        <taxon>Metazoa</taxon>
        <taxon>Ecdysozoa</taxon>
        <taxon>Nematoda</taxon>
        <taxon>Chromadorea</taxon>
        <taxon>Rhabditida</taxon>
        <taxon>Spirurina</taxon>
        <taxon>Ascaridomorpha</taxon>
        <taxon>Ascaridoidea</taxon>
        <taxon>Ascarididae</taxon>
        <taxon>Ascaris</taxon>
    </lineage>
</organism>
<accession>A0A0M3IGH0</accession>
<evidence type="ECO:0000313" key="2">
    <source>
        <dbReference type="WBParaSite" id="ALUE_0001739501-mRNA-1"/>
    </source>
</evidence>